<protein>
    <submittedName>
        <fullName evidence="2">DBR1 domain-containing protein</fullName>
    </submittedName>
</protein>
<dbReference type="Proteomes" id="UP000035642">
    <property type="component" value="Unassembled WGS sequence"/>
</dbReference>
<reference evidence="2" key="2">
    <citation type="submission" date="2017-02" db="UniProtKB">
        <authorList>
            <consortium name="WormBaseParasite"/>
        </authorList>
    </citation>
    <scope>IDENTIFICATION</scope>
</reference>
<evidence type="ECO:0000313" key="1">
    <source>
        <dbReference type="Proteomes" id="UP000035642"/>
    </source>
</evidence>
<name>A0A0K0D5J3_ANGCA</name>
<sequence length="201" mass="22716">MSTVKQLYDAVRPRERVEFGGYRFVIPSSNFQMPKFLCCNGIHEGVVSQHLDENSFDLNECVSEGGQTNIVEHKSCRYLYQMPAGTSQFTVASVKENRTLPETNVFSESDEEILFQDEPSDDCVIDDAGFTGGKDSSEEIEYMDTLPPTAQIHHLDSDDSFNDEVSKGFNCEQRSSSKSNEMNLLEKVQKTGPKYFHARTQ</sequence>
<evidence type="ECO:0000313" key="2">
    <source>
        <dbReference type="WBParaSite" id="ACAC_0000533801-mRNA-1"/>
    </source>
</evidence>
<reference evidence="1" key="1">
    <citation type="submission" date="2012-09" db="EMBL/GenBank/DDBJ databases">
        <authorList>
            <person name="Martin A.A."/>
        </authorList>
    </citation>
    <scope>NUCLEOTIDE SEQUENCE</scope>
</reference>
<dbReference type="AlphaFoldDB" id="A0A0K0D5J3"/>
<accession>A0A0K0D5J3</accession>
<dbReference type="WBParaSite" id="ACAC_0000533801-mRNA-1">
    <property type="protein sequence ID" value="ACAC_0000533801-mRNA-1"/>
    <property type="gene ID" value="ACAC_0000533801"/>
</dbReference>
<proteinExistence type="predicted"/>
<organism evidence="1 2">
    <name type="scientific">Angiostrongylus cantonensis</name>
    <name type="common">Rat lungworm</name>
    <dbReference type="NCBI Taxonomy" id="6313"/>
    <lineage>
        <taxon>Eukaryota</taxon>
        <taxon>Metazoa</taxon>
        <taxon>Ecdysozoa</taxon>
        <taxon>Nematoda</taxon>
        <taxon>Chromadorea</taxon>
        <taxon>Rhabditida</taxon>
        <taxon>Rhabditina</taxon>
        <taxon>Rhabditomorpha</taxon>
        <taxon>Strongyloidea</taxon>
        <taxon>Metastrongylidae</taxon>
        <taxon>Angiostrongylus</taxon>
    </lineage>
</organism>
<dbReference type="STRING" id="6313.A0A0K0D5J3"/>
<keyword evidence="1" id="KW-1185">Reference proteome</keyword>